<dbReference type="NCBIfam" id="TIGR00229">
    <property type="entry name" value="sensory_box"/>
    <property type="match status" value="3"/>
</dbReference>
<reference evidence="4" key="1">
    <citation type="journal article" date="2014" name="Int. J. Syst. Evol. Microbiol.">
        <title>Complete genome sequence of Corynebacterium casei LMG S-19264T (=DSM 44701T), isolated from a smear-ripened cheese.</title>
        <authorList>
            <consortium name="US DOE Joint Genome Institute (JGI-PGF)"/>
            <person name="Walter F."/>
            <person name="Albersmeier A."/>
            <person name="Kalinowski J."/>
            <person name="Ruckert C."/>
        </authorList>
    </citation>
    <scope>NUCLEOTIDE SEQUENCE</scope>
    <source>
        <strain evidence="4">CGMCC 1.12360</strain>
    </source>
</reference>
<evidence type="ECO:0000259" key="3">
    <source>
        <dbReference type="PROSITE" id="PS50887"/>
    </source>
</evidence>
<dbReference type="PANTHER" id="PTHR44757:SF2">
    <property type="entry name" value="BIOFILM ARCHITECTURE MAINTENANCE PROTEIN MBAA"/>
    <property type="match status" value="1"/>
</dbReference>
<dbReference type="Pfam" id="PF00989">
    <property type="entry name" value="PAS"/>
    <property type="match status" value="1"/>
</dbReference>
<dbReference type="PROSITE" id="PS50112">
    <property type="entry name" value="PAS"/>
    <property type="match status" value="2"/>
</dbReference>
<evidence type="ECO:0008006" key="6">
    <source>
        <dbReference type="Google" id="ProtNLM"/>
    </source>
</evidence>
<dbReference type="InterPro" id="IPR035965">
    <property type="entry name" value="PAS-like_dom_sf"/>
</dbReference>
<dbReference type="SUPFAM" id="SSF55785">
    <property type="entry name" value="PYP-like sensor domain (PAS domain)"/>
    <property type="match status" value="3"/>
</dbReference>
<dbReference type="Pfam" id="PF13426">
    <property type="entry name" value="PAS_9"/>
    <property type="match status" value="1"/>
</dbReference>
<dbReference type="CDD" id="cd00130">
    <property type="entry name" value="PAS"/>
    <property type="match status" value="3"/>
</dbReference>
<evidence type="ECO:0000259" key="2">
    <source>
        <dbReference type="PROSITE" id="PS50113"/>
    </source>
</evidence>
<dbReference type="InterPro" id="IPR052155">
    <property type="entry name" value="Biofilm_reg_signaling"/>
</dbReference>
<dbReference type="InterPro" id="IPR000014">
    <property type="entry name" value="PAS"/>
</dbReference>
<dbReference type="RefSeq" id="WP_188390881.1">
    <property type="nucleotide sequence ID" value="NZ_BMEV01000007.1"/>
</dbReference>
<feature type="domain" description="GGDEF" evidence="3">
    <location>
        <begin position="418"/>
        <end position="552"/>
    </location>
</feature>
<dbReference type="InterPro" id="IPR043128">
    <property type="entry name" value="Rev_trsase/Diguanyl_cyclase"/>
</dbReference>
<dbReference type="SMART" id="SM00091">
    <property type="entry name" value="PAS"/>
    <property type="match status" value="3"/>
</dbReference>
<dbReference type="Gene3D" id="3.30.450.20">
    <property type="entry name" value="PAS domain"/>
    <property type="match status" value="3"/>
</dbReference>
<dbReference type="PROSITE" id="PS50887">
    <property type="entry name" value="GGDEF"/>
    <property type="match status" value="1"/>
</dbReference>
<protein>
    <recommendedName>
        <fullName evidence="6">Diguanylate cyclase</fullName>
    </recommendedName>
</protein>
<dbReference type="EMBL" id="BMEV01000007">
    <property type="protein sequence ID" value="GGH70657.1"/>
    <property type="molecule type" value="Genomic_DNA"/>
</dbReference>
<dbReference type="InterPro" id="IPR000700">
    <property type="entry name" value="PAS-assoc_C"/>
</dbReference>
<dbReference type="PROSITE" id="PS50113">
    <property type="entry name" value="PAC"/>
    <property type="match status" value="2"/>
</dbReference>
<reference evidence="4" key="2">
    <citation type="submission" date="2020-09" db="EMBL/GenBank/DDBJ databases">
        <authorList>
            <person name="Sun Q."/>
            <person name="Zhou Y."/>
        </authorList>
    </citation>
    <scope>NUCLEOTIDE SEQUENCE</scope>
    <source>
        <strain evidence="4">CGMCC 1.12360</strain>
    </source>
</reference>
<dbReference type="SMART" id="SM00086">
    <property type="entry name" value="PAC"/>
    <property type="match status" value="3"/>
</dbReference>
<dbReference type="InterPro" id="IPR001610">
    <property type="entry name" value="PAC"/>
</dbReference>
<dbReference type="SUPFAM" id="SSF55073">
    <property type="entry name" value="Nucleotide cyclase"/>
    <property type="match status" value="1"/>
</dbReference>
<gene>
    <name evidence="4" type="ORF">GCM10010978_05820</name>
</gene>
<dbReference type="FunFam" id="3.30.70.270:FF:000001">
    <property type="entry name" value="Diguanylate cyclase domain protein"/>
    <property type="match status" value="1"/>
</dbReference>
<dbReference type="Pfam" id="PF00990">
    <property type="entry name" value="GGDEF"/>
    <property type="match status" value="1"/>
</dbReference>
<feature type="domain" description="PAS" evidence="1">
    <location>
        <begin position="136"/>
        <end position="206"/>
    </location>
</feature>
<feature type="domain" description="PAC" evidence="2">
    <location>
        <begin position="76"/>
        <end position="128"/>
    </location>
</feature>
<evidence type="ECO:0000313" key="4">
    <source>
        <dbReference type="EMBL" id="GGH70657.1"/>
    </source>
</evidence>
<accession>A0A8J3EJ21</accession>
<dbReference type="SMART" id="SM00267">
    <property type="entry name" value="GGDEF"/>
    <property type="match status" value="1"/>
</dbReference>
<dbReference type="InterPro" id="IPR000160">
    <property type="entry name" value="GGDEF_dom"/>
</dbReference>
<dbReference type="Pfam" id="PF08448">
    <property type="entry name" value="PAS_4"/>
    <property type="match status" value="1"/>
</dbReference>
<dbReference type="PANTHER" id="PTHR44757">
    <property type="entry name" value="DIGUANYLATE CYCLASE DGCP"/>
    <property type="match status" value="1"/>
</dbReference>
<dbReference type="InterPro" id="IPR013656">
    <property type="entry name" value="PAS_4"/>
</dbReference>
<keyword evidence="5" id="KW-1185">Reference proteome</keyword>
<dbReference type="InterPro" id="IPR013767">
    <property type="entry name" value="PAS_fold"/>
</dbReference>
<comment type="caution">
    <text evidence="4">The sequence shown here is derived from an EMBL/GenBank/DDBJ whole genome shotgun (WGS) entry which is preliminary data.</text>
</comment>
<sequence length="557" mass="64539">MNNPWQFFNSMEDMIFIVKVKEDDSFVYEFANQAAIKESFVTEDFHGKTFDDFFPPEKAQFLLEQYRKVIAVKEPVTYNDTFLSATGFHQYARTRLSPIVDDAGQCNYVVAQVKNITKEKIAEVKMKEYSERLIANEQKYESLFSYNFDAIFFINLDGYIIDGNEAVEKVTGYPLQDLIGKHYLAFVLPEENEMAIEKFHHAGKGGFHEFQGTFIGKGGKLVRSMIKLSPMIIHEKIVGVYAIIRDMSELLDTIRRLKESEQRFRIIAENTMDMIVLTDEHYTVTYVSPSCEILIGHSPESFIGESLFRQIVSEDRDKVKWQMMKAVEERKNCKIQFRNHNKEGEIVWLEMAGTPVYCDSTDKLSHFVLVIRDITMQKKYENRLKNLALHDPLTNLPNRRLFDKYLLQSFQPSGSEQRKLAVMMMDMDDFKMINDTYGHDIGDKVLIEFAKRIESCLRDTDIAARLGGDEFAILLPEIASVHDAEQIAERIQNKMREPWMIDHYQLNVSTSIGIFVINKDEHLTPHSVVRNADKALYKVKNTGKMSYSITENNRIPS</sequence>
<dbReference type="NCBIfam" id="TIGR00254">
    <property type="entry name" value="GGDEF"/>
    <property type="match status" value="1"/>
</dbReference>
<feature type="domain" description="PAC" evidence="2">
    <location>
        <begin position="331"/>
        <end position="386"/>
    </location>
</feature>
<dbReference type="GO" id="GO:0006355">
    <property type="term" value="P:regulation of DNA-templated transcription"/>
    <property type="evidence" value="ECO:0007669"/>
    <property type="project" value="InterPro"/>
</dbReference>
<organism evidence="4 5">
    <name type="scientific">Compostibacillus humi</name>
    <dbReference type="NCBI Taxonomy" id="1245525"/>
    <lineage>
        <taxon>Bacteria</taxon>
        <taxon>Bacillati</taxon>
        <taxon>Bacillota</taxon>
        <taxon>Bacilli</taxon>
        <taxon>Bacillales</taxon>
        <taxon>Bacillaceae</taxon>
        <taxon>Compostibacillus</taxon>
    </lineage>
</organism>
<proteinExistence type="predicted"/>
<dbReference type="InterPro" id="IPR029787">
    <property type="entry name" value="Nucleotide_cyclase"/>
</dbReference>
<dbReference type="Proteomes" id="UP000602050">
    <property type="component" value="Unassembled WGS sequence"/>
</dbReference>
<evidence type="ECO:0000313" key="5">
    <source>
        <dbReference type="Proteomes" id="UP000602050"/>
    </source>
</evidence>
<feature type="domain" description="PAS" evidence="1">
    <location>
        <begin position="260"/>
        <end position="330"/>
    </location>
</feature>
<name>A0A8J3EJ21_9BACI</name>
<evidence type="ECO:0000259" key="1">
    <source>
        <dbReference type="PROSITE" id="PS50112"/>
    </source>
</evidence>
<dbReference type="AlphaFoldDB" id="A0A8J3EJ21"/>
<dbReference type="Gene3D" id="3.30.70.270">
    <property type="match status" value="1"/>
</dbReference>
<dbReference type="CDD" id="cd01949">
    <property type="entry name" value="GGDEF"/>
    <property type="match status" value="1"/>
</dbReference>